<reference evidence="2" key="2">
    <citation type="journal article" date="2008" name="Bioinformatics">
        <title>Assembly reconciliation.</title>
        <authorList>
            <person name="Zimin A.V."/>
            <person name="Smith D.R."/>
            <person name="Sutton G."/>
            <person name="Yorke J.A."/>
        </authorList>
    </citation>
    <scope>NUCLEOTIDE SEQUENCE</scope>
    <source>
        <strain evidence="2">TSC#15287-2541.00</strain>
    </source>
</reference>
<accession>B4K3Q9</accession>
<dbReference type="EMBL" id="CH928395">
    <property type="protein sequence ID" value="EDW04689.1"/>
    <property type="molecule type" value="Genomic_DNA"/>
</dbReference>
<keyword evidence="3" id="KW-1185">Reference proteome</keyword>
<reference evidence="2 3" key="1">
    <citation type="journal article" date="2007" name="Nature">
        <title>Evolution of genes and genomes on the Drosophila phylogeny.</title>
        <authorList>
            <consortium name="Drosophila 12 Genomes Consortium"/>
            <person name="Clark A.G."/>
            <person name="Eisen M.B."/>
            <person name="Smith D.R."/>
            <person name="Bergman C.M."/>
            <person name="Oliver B."/>
            <person name="Markow T.A."/>
            <person name="Kaufman T.C."/>
            <person name="Kellis M."/>
            <person name="Gelbart W."/>
            <person name="Iyer V.N."/>
            <person name="Pollard D.A."/>
            <person name="Sackton T.B."/>
            <person name="Larracuente A.M."/>
            <person name="Singh N.D."/>
            <person name="Abad J.P."/>
            <person name="Abt D.N."/>
            <person name="Adryan B."/>
            <person name="Aguade M."/>
            <person name="Akashi H."/>
            <person name="Anderson W.W."/>
            <person name="Aquadro C.F."/>
            <person name="Ardell D.H."/>
            <person name="Arguello R."/>
            <person name="Artieri C.G."/>
            <person name="Barbash D.A."/>
            <person name="Barker D."/>
            <person name="Barsanti P."/>
            <person name="Batterham P."/>
            <person name="Batzoglou S."/>
            <person name="Begun D."/>
            <person name="Bhutkar A."/>
            <person name="Blanco E."/>
            <person name="Bosak S.A."/>
            <person name="Bradley R.K."/>
            <person name="Brand A.D."/>
            <person name="Brent M.R."/>
            <person name="Brooks A.N."/>
            <person name="Brown R.H."/>
            <person name="Butlin R.K."/>
            <person name="Caggese C."/>
            <person name="Calvi B.R."/>
            <person name="Bernardo de Carvalho A."/>
            <person name="Caspi A."/>
            <person name="Castrezana S."/>
            <person name="Celniker S.E."/>
            <person name="Chang J.L."/>
            <person name="Chapple C."/>
            <person name="Chatterji S."/>
            <person name="Chinwalla A."/>
            <person name="Civetta A."/>
            <person name="Clifton S.W."/>
            <person name="Comeron J.M."/>
            <person name="Costello J.C."/>
            <person name="Coyne J.A."/>
            <person name="Daub J."/>
            <person name="David R.G."/>
            <person name="Delcher A.L."/>
            <person name="Delehaunty K."/>
            <person name="Do C.B."/>
            <person name="Ebling H."/>
            <person name="Edwards K."/>
            <person name="Eickbush T."/>
            <person name="Evans J.D."/>
            <person name="Filipski A."/>
            <person name="Findeiss S."/>
            <person name="Freyhult E."/>
            <person name="Fulton L."/>
            <person name="Fulton R."/>
            <person name="Garcia A.C."/>
            <person name="Gardiner A."/>
            <person name="Garfield D.A."/>
            <person name="Garvin B.E."/>
            <person name="Gibson G."/>
            <person name="Gilbert D."/>
            <person name="Gnerre S."/>
            <person name="Godfrey J."/>
            <person name="Good R."/>
            <person name="Gotea V."/>
            <person name="Gravely B."/>
            <person name="Greenberg A.J."/>
            <person name="Griffiths-Jones S."/>
            <person name="Gross S."/>
            <person name="Guigo R."/>
            <person name="Gustafson E.A."/>
            <person name="Haerty W."/>
            <person name="Hahn M.W."/>
            <person name="Halligan D.L."/>
            <person name="Halpern A.L."/>
            <person name="Halter G.M."/>
            <person name="Han M.V."/>
            <person name="Heger A."/>
            <person name="Hillier L."/>
            <person name="Hinrichs A.S."/>
            <person name="Holmes I."/>
            <person name="Hoskins R.A."/>
            <person name="Hubisz M.J."/>
            <person name="Hultmark D."/>
            <person name="Huntley M.A."/>
            <person name="Jaffe D.B."/>
            <person name="Jagadeeshan S."/>
            <person name="Jeck W.R."/>
            <person name="Johnson J."/>
            <person name="Jones C.D."/>
            <person name="Jordan W.C."/>
            <person name="Karpen G.H."/>
            <person name="Kataoka E."/>
            <person name="Keightley P.D."/>
            <person name="Kheradpour P."/>
            <person name="Kirkness E.F."/>
            <person name="Koerich L.B."/>
            <person name="Kristiansen K."/>
            <person name="Kudrna D."/>
            <person name="Kulathinal R.J."/>
            <person name="Kumar S."/>
            <person name="Kwok R."/>
            <person name="Lander E."/>
            <person name="Langley C.H."/>
            <person name="Lapoint R."/>
            <person name="Lazzaro B.P."/>
            <person name="Lee S.J."/>
            <person name="Levesque L."/>
            <person name="Li R."/>
            <person name="Lin C.F."/>
            <person name="Lin M.F."/>
            <person name="Lindblad-Toh K."/>
            <person name="Llopart A."/>
            <person name="Long M."/>
            <person name="Low L."/>
            <person name="Lozovsky E."/>
            <person name="Lu J."/>
            <person name="Luo M."/>
            <person name="Machado C.A."/>
            <person name="Makalowski W."/>
            <person name="Marzo M."/>
            <person name="Matsuda M."/>
            <person name="Matzkin L."/>
            <person name="McAllister B."/>
            <person name="McBride C.S."/>
            <person name="McKernan B."/>
            <person name="McKernan K."/>
            <person name="Mendez-Lago M."/>
            <person name="Minx P."/>
            <person name="Mollenhauer M.U."/>
            <person name="Montooth K."/>
            <person name="Mount S.M."/>
            <person name="Mu X."/>
            <person name="Myers E."/>
            <person name="Negre B."/>
            <person name="Newfeld S."/>
            <person name="Nielsen R."/>
            <person name="Noor M.A."/>
            <person name="O'Grady P."/>
            <person name="Pachter L."/>
            <person name="Papaceit M."/>
            <person name="Parisi M.J."/>
            <person name="Parisi M."/>
            <person name="Parts L."/>
            <person name="Pedersen J.S."/>
            <person name="Pesole G."/>
            <person name="Phillippy A.M."/>
            <person name="Ponting C.P."/>
            <person name="Pop M."/>
            <person name="Porcelli D."/>
            <person name="Powell J.R."/>
            <person name="Prohaska S."/>
            <person name="Pruitt K."/>
            <person name="Puig M."/>
            <person name="Quesneville H."/>
            <person name="Ram K.R."/>
            <person name="Rand D."/>
            <person name="Rasmussen M.D."/>
            <person name="Reed L.K."/>
            <person name="Reenan R."/>
            <person name="Reily A."/>
            <person name="Remington K.A."/>
            <person name="Rieger T.T."/>
            <person name="Ritchie M.G."/>
            <person name="Robin C."/>
            <person name="Rogers Y.H."/>
            <person name="Rohde C."/>
            <person name="Rozas J."/>
            <person name="Rubenfield M.J."/>
            <person name="Ruiz A."/>
            <person name="Russo S."/>
            <person name="Salzberg S.L."/>
            <person name="Sanchez-Gracia A."/>
            <person name="Saranga D.J."/>
            <person name="Sato H."/>
            <person name="Schaeffer S.W."/>
            <person name="Schatz M.C."/>
            <person name="Schlenke T."/>
            <person name="Schwartz R."/>
            <person name="Segarra C."/>
            <person name="Singh R.S."/>
            <person name="Sirot L."/>
            <person name="Sirota M."/>
            <person name="Sisneros N.B."/>
            <person name="Smith C.D."/>
            <person name="Smith T.F."/>
            <person name="Spieth J."/>
            <person name="Stage D.E."/>
            <person name="Stark A."/>
            <person name="Stephan W."/>
            <person name="Strausberg R.L."/>
            <person name="Strempel S."/>
            <person name="Sturgill D."/>
            <person name="Sutton G."/>
            <person name="Sutton G.G."/>
            <person name="Tao W."/>
            <person name="Teichmann S."/>
            <person name="Tobari Y.N."/>
            <person name="Tomimura Y."/>
            <person name="Tsolas J.M."/>
            <person name="Valente V.L."/>
            <person name="Venter E."/>
            <person name="Venter J.C."/>
            <person name="Vicario S."/>
            <person name="Vieira F.G."/>
            <person name="Vilella A.J."/>
            <person name="Villasante A."/>
            <person name="Walenz B."/>
            <person name="Wang J."/>
            <person name="Wasserman M."/>
            <person name="Watts T."/>
            <person name="Wilson D."/>
            <person name="Wilson R.K."/>
            <person name="Wing R.A."/>
            <person name="Wolfner M.F."/>
            <person name="Wong A."/>
            <person name="Wong G.K."/>
            <person name="Wu C.I."/>
            <person name="Wu G."/>
            <person name="Yamamoto D."/>
            <person name="Yang H.P."/>
            <person name="Yang S.P."/>
            <person name="Yorke J.A."/>
            <person name="Yoshida K."/>
            <person name="Zdobnov E."/>
            <person name="Zhang P."/>
            <person name="Zhang Y."/>
            <person name="Zimin A.V."/>
            <person name="Baldwin J."/>
            <person name="Abdouelleil A."/>
            <person name="Abdulkadir J."/>
            <person name="Abebe A."/>
            <person name="Abera B."/>
            <person name="Abreu J."/>
            <person name="Acer S.C."/>
            <person name="Aftuck L."/>
            <person name="Alexander A."/>
            <person name="An P."/>
            <person name="Anderson E."/>
            <person name="Anderson S."/>
            <person name="Arachi H."/>
            <person name="Azer M."/>
            <person name="Bachantsang P."/>
            <person name="Barry A."/>
            <person name="Bayul T."/>
            <person name="Berlin A."/>
            <person name="Bessette D."/>
            <person name="Bloom T."/>
            <person name="Blye J."/>
            <person name="Boguslavskiy L."/>
            <person name="Bonnet C."/>
            <person name="Boukhgalter B."/>
            <person name="Bourzgui I."/>
            <person name="Brown A."/>
            <person name="Cahill P."/>
            <person name="Channer S."/>
            <person name="Cheshatsang Y."/>
            <person name="Chuda L."/>
            <person name="Citroen M."/>
            <person name="Collymore A."/>
            <person name="Cooke P."/>
            <person name="Costello M."/>
            <person name="D'Aco K."/>
            <person name="Daza R."/>
            <person name="De Haan G."/>
            <person name="DeGray S."/>
            <person name="DeMaso C."/>
            <person name="Dhargay N."/>
            <person name="Dooley K."/>
            <person name="Dooley E."/>
            <person name="Doricent M."/>
            <person name="Dorje P."/>
            <person name="Dorjee K."/>
            <person name="Dupes A."/>
            <person name="Elong R."/>
            <person name="Falk J."/>
            <person name="Farina A."/>
            <person name="Faro S."/>
            <person name="Ferguson D."/>
            <person name="Fisher S."/>
            <person name="Foley C.D."/>
            <person name="Franke A."/>
            <person name="Friedrich D."/>
            <person name="Gadbois L."/>
            <person name="Gearin G."/>
            <person name="Gearin C.R."/>
            <person name="Giannoukos G."/>
            <person name="Goode T."/>
            <person name="Graham J."/>
            <person name="Grandbois E."/>
            <person name="Grewal S."/>
            <person name="Gyaltsen K."/>
            <person name="Hafez N."/>
            <person name="Hagos B."/>
            <person name="Hall J."/>
            <person name="Henson C."/>
            <person name="Hollinger A."/>
            <person name="Honan T."/>
            <person name="Huard M.D."/>
            <person name="Hughes L."/>
            <person name="Hurhula B."/>
            <person name="Husby M.E."/>
            <person name="Kamat A."/>
            <person name="Kanga B."/>
            <person name="Kashin S."/>
            <person name="Khazanovich D."/>
            <person name="Kisner P."/>
            <person name="Lance K."/>
            <person name="Lara M."/>
            <person name="Lee W."/>
            <person name="Lennon N."/>
            <person name="Letendre F."/>
            <person name="LeVine R."/>
            <person name="Lipovsky A."/>
            <person name="Liu X."/>
            <person name="Liu J."/>
            <person name="Liu S."/>
            <person name="Lokyitsang T."/>
            <person name="Lokyitsang Y."/>
            <person name="Lubonja R."/>
            <person name="Lui A."/>
            <person name="MacDonald P."/>
            <person name="Magnisalis V."/>
            <person name="Maru K."/>
            <person name="Matthews C."/>
            <person name="McCusker W."/>
            <person name="McDonough S."/>
            <person name="Mehta T."/>
            <person name="Meldrim J."/>
            <person name="Meneus L."/>
            <person name="Mihai O."/>
            <person name="Mihalev A."/>
            <person name="Mihova T."/>
            <person name="Mittelman R."/>
            <person name="Mlenga V."/>
            <person name="Montmayeur A."/>
            <person name="Mulrain L."/>
            <person name="Navidi A."/>
            <person name="Naylor J."/>
            <person name="Negash T."/>
            <person name="Nguyen T."/>
            <person name="Nguyen N."/>
            <person name="Nicol R."/>
            <person name="Norbu C."/>
            <person name="Norbu N."/>
            <person name="Novod N."/>
            <person name="O'Neill B."/>
            <person name="Osman S."/>
            <person name="Markiewicz E."/>
            <person name="Oyono O.L."/>
            <person name="Patti C."/>
            <person name="Phunkhang P."/>
            <person name="Pierre F."/>
            <person name="Priest M."/>
            <person name="Raghuraman S."/>
            <person name="Rege F."/>
            <person name="Reyes R."/>
            <person name="Rise C."/>
            <person name="Rogov P."/>
            <person name="Ross K."/>
            <person name="Ryan E."/>
            <person name="Settipalli S."/>
            <person name="Shea T."/>
            <person name="Sherpa N."/>
            <person name="Shi L."/>
            <person name="Shih D."/>
            <person name="Sparrow T."/>
            <person name="Spaulding J."/>
            <person name="Stalker J."/>
            <person name="Stange-Thomann N."/>
            <person name="Stavropoulos S."/>
            <person name="Stone C."/>
            <person name="Strader C."/>
            <person name="Tesfaye S."/>
            <person name="Thomson T."/>
            <person name="Thoulutsang Y."/>
            <person name="Thoulutsang D."/>
            <person name="Topham K."/>
            <person name="Topping I."/>
            <person name="Tsamla T."/>
            <person name="Vassiliev H."/>
            <person name="Vo A."/>
            <person name="Wangchuk T."/>
            <person name="Wangdi T."/>
            <person name="Weiand M."/>
            <person name="Wilkinson J."/>
            <person name="Wilson A."/>
            <person name="Yadav S."/>
            <person name="Young G."/>
            <person name="Yu Q."/>
            <person name="Zembek L."/>
            <person name="Zhong D."/>
            <person name="Zimmer A."/>
            <person name="Zwirko Z."/>
            <person name="Jaffe D.B."/>
            <person name="Alvarez P."/>
            <person name="Brockman W."/>
            <person name="Butler J."/>
            <person name="Chin C."/>
            <person name="Gnerre S."/>
            <person name="Grabherr M."/>
            <person name="Kleber M."/>
            <person name="Mauceli E."/>
            <person name="MacCallum I."/>
        </authorList>
    </citation>
    <scope>NUCLEOTIDE SEQUENCE [LARGE SCALE GENOMIC DNA]</scope>
    <source>
        <strain evidence="2">TSC#15287-2541.00</strain>
        <strain evidence="3">Tucson 15287-2541.00</strain>
    </source>
</reference>
<dbReference type="Proteomes" id="UP000001070">
    <property type="component" value="Unassembled WGS sequence"/>
</dbReference>
<evidence type="ECO:0000313" key="3">
    <source>
        <dbReference type="Proteomes" id="UP000001070"/>
    </source>
</evidence>
<organism evidence="3">
    <name type="scientific">Drosophila grimshawi</name>
    <name type="common">Hawaiian fruit fly</name>
    <name type="synonym">Idiomyia grimshawi</name>
    <dbReference type="NCBI Taxonomy" id="7222"/>
    <lineage>
        <taxon>Eukaryota</taxon>
        <taxon>Metazoa</taxon>
        <taxon>Ecdysozoa</taxon>
        <taxon>Arthropoda</taxon>
        <taxon>Hexapoda</taxon>
        <taxon>Insecta</taxon>
        <taxon>Pterygota</taxon>
        <taxon>Neoptera</taxon>
        <taxon>Endopterygota</taxon>
        <taxon>Diptera</taxon>
        <taxon>Brachycera</taxon>
        <taxon>Muscomorpha</taxon>
        <taxon>Ephydroidea</taxon>
        <taxon>Drosophilidae</taxon>
        <taxon>Drosophila</taxon>
        <taxon>Hawaiian Drosophila</taxon>
    </lineage>
</organism>
<proteinExistence type="predicted"/>
<reference evidence="2" key="3">
    <citation type="submission" date="2008-06" db="EMBL/GenBank/DDBJ databases">
        <authorList>
            <consortium name="FlyBase"/>
        </authorList>
    </citation>
    <scope>NUCLEOTIDE SEQUENCE</scope>
    <source>
        <strain evidence="2">TSC#15287-2541.00</strain>
    </source>
</reference>
<dbReference type="EMBL" id="CH924816">
    <property type="protein sequence ID" value="EDW04695.1"/>
    <property type="molecule type" value="Genomic_DNA"/>
</dbReference>
<sequence>MMTWENVTLHHRRECAQSTTRALCLAFRVVYVWSERDGYRKAWNNQVRVR</sequence>
<protein>
    <submittedName>
        <fullName evidence="2">GH12197</fullName>
    </submittedName>
    <submittedName>
        <fullName evidence="1">GH25223</fullName>
    </submittedName>
</protein>
<dbReference type="STRING" id="7222.B4K3Q9"/>
<dbReference type="HOGENOM" id="CLU_3089406_0_0_1"/>
<dbReference type="AlphaFoldDB" id="B4K3Q9"/>
<evidence type="ECO:0000313" key="2">
    <source>
        <dbReference type="EMBL" id="EDW04695.1"/>
    </source>
</evidence>
<dbReference type="InParanoid" id="B4K3Q9"/>
<evidence type="ECO:0000313" key="1">
    <source>
        <dbReference type="EMBL" id="EDW04689.1"/>
    </source>
</evidence>
<gene>
    <name evidence="2" type="primary">Dgri\GH12197</name>
    <name evidence="1" type="synonym">Dgri\GH25223</name>
    <name evidence="2" type="ORF">Dgri_GH12197</name>
    <name evidence="1" type="ORF">Dgri_GH25223</name>
    <name evidence="2" type="ORF">GH12197</name>
    <name evidence="2" type="ORF">GH25223</name>
</gene>
<name>B4K3Q9_DROGR</name>